<evidence type="ECO:0000313" key="7">
    <source>
        <dbReference type="EMBL" id="QOS39419.1"/>
    </source>
</evidence>
<name>A0A7M1XIK6_9SPIR</name>
<protein>
    <submittedName>
        <fullName evidence="7">O-antigen ligase family protein</fullName>
    </submittedName>
</protein>
<dbReference type="PANTHER" id="PTHR37422">
    <property type="entry name" value="TEICHURONIC ACID BIOSYNTHESIS PROTEIN TUAE"/>
    <property type="match status" value="1"/>
</dbReference>
<dbReference type="InterPro" id="IPR051533">
    <property type="entry name" value="WaaL-like"/>
</dbReference>
<dbReference type="InterPro" id="IPR007016">
    <property type="entry name" value="O-antigen_ligase-rel_domated"/>
</dbReference>
<feature type="transmembrane region" description="Helical" evidence="5">
    <location>
        <begin position="154"/>
        <end position="174"/>
    </location>
</feature>
<feature type="transmembrane region" description="Helical" evidence="5">
    <location>
        <begin position="428"/>
        <end position="446"/>
    </location>
</feature>
<dbReference type="PANTHER" id="PTHR37422:SF13">
    <property type="entry name" value="LIPOPOLYSACCHARIDE BIOSYNTHESIS PROTEIN PA4999-RELATED"/>
    <property type="match status" value="1"/>
</dbReference>
<feature type="domain" description="O-antigen ligase-related" evidence="6">
    <location>
        <begin position="260"/>
        <end position="408"/>
    </location>
</feature>
<evidence type="ECO:0000256" key="4">
    <source>
        <dbReference type="ARBA" id="ARBA00023136"/>
    </source>
</evidence>
<dbReference type="EMBL" id="CP031517">
    <property type="protein sequence ID" value="QOS39419.1"/>
    <property type="molecule type" value="Genomic_DNA"/>
</dbReference>
<feature type="transmembrane region" description="Helical" evidence="5">
    <location>
        <begin position="452"/>
        <end position="471"/>
    </location>
</feature>
<keyword evidence="7" id="KW-0436">Ligase</keyword>
<gene>
    <name evidence="7" type="ORF">DYE49_02680</name>
</gene>
<comment type="subcellular location">
    <subcellularLocation>
        <location evidence="1">Membrane</location>
        <topology evidence="1">Multi-pass membrane protein</topology>
    </subcellularLocation>
</comment>
<sequence>MCFEKRGNPMAVLTTDLIQQKKAKKSEIIDIILFVVISVAVCGFSLGCFGFDLDANNNYQKTFVYRMRGYLNWPLLLVVFVAYVTMIGILAYRRYKKTKVKPSNGVWALFIIVSLLYAIMPATSAYGAQVYSYTCPFDQNIYQVNYTFEIFDRVLTWFCNSMFFSYFPFAITYFKTFDKVYMRKAVHFGFYFLIGLGIAMNLYSHIFEFQGWLTMDKNLMSFAGHKNYYGFYELLAIICAAIYFFQKPNWFVALCLPYFLANMVIIPSRTPLLLAAIIFLFTLIVFPIINRKKYKQFNRYCLILLGVIIIAGVALGILYKDKLLSVLEQFNDMSTMTYRSDHWKMAFSMLNDPYHIILGYGRVPFVNIYLDYQTQIVTLKEGLDILEFAHNAFLETWMYSGIVGLLIVAMEYGYMGYMTVYLLRKKRYFTLIYIVIFLCFLLYGIVEPRMLFSFDAGNIFFVVVLFWPLMLDYCNCRKETEDPRSILLYQLD</sequence>
<feature type="transmembrane region" description="Helical" evidence="5">
    <location>
        <begin position="250"/>
        <end position="266"/>
    </location>
</feature>
<dbReference type="GO" id="GO:0016020">
    <property type="term" value="C:membrane"/>
    <property type="evidence" value="ECO:0007669"/>
    <property type="project" value="UniProtKB-SubCell"/>
</dbReference>
<evidence type="ECO:0000256" key="1">
    <source>
        <dbReference type="ARBA" id="ARBA00004141"/>
    </source>
</evidence>
<dbReference type="Proteomes" id="UP000593591">
    <property type="component" value="Chromosome"/>
</dbReference>
<dbReference type="KEGG" id="trc:DYE49_02680"/>
<feature type="transmembrane region" description="Helical" evidence="5">
    <location>
        <begin position="31"/>
        <end position="53"/>
    </location>
</feature>
<evidence type="ECO:0000256" key="3">
    <source>
        <dbReference type="ARBA" id="ARBA00022989"/>
    </source>
</evidence>
<feature type="transmembrane region" description="Helical" evidence="5">
    <location>
        <begin position="73"/>
        <end position="92"/>
    </location>
</feature>
<dbReference type="GO" id="GO:0016874">
    <property type="term" value="F:ligase activity"/>
    <property type="evidence" value="ECO:0007669"/>
    <property type="project" value="UniProtKB-KW"/>
</dbReference>
<evidence type="ECO:0000256" key="5">
    <source>
        <dbReference type="SAM" id="Phobius"/>
    </source>
</evidence>
<dbReference type="Pfam" id="PF04932">
    <property type="entry name" value="Wzy_C"/>
    <property type="match status" value="1"/>
</dbReference>
<keyword evidence="2 5" id="KW-0812">Transmembrane</keyword>
<feature type="transmembrane region" description="Helical" evidence="5">
    <location>
        <begin position="301"/>
        <end position="319"/>
    </location>
</feature>
<evidence type="ECO:0000259" key="6">
    <source>
        <dbReference type="Pfam" id="PF04932"/>
    </source>
</evidence>
<keyword evidence="4 5" id="KW-0472">Membrane</keyword>
<accession>A0A7M1XIK6</accession>
<feature type="transmembrane region" description="Helical" evidence="5">
    <location>
        <begin position="186"/>
        <end position="207"/>
    </location>
</feature>
<evidence type="ECO:0000256" key="2">
    <source>
        <dbReference type="ARBA" id="ARBA00022692"/>
    </source>
</evidence>
<feature type="transmembrane region" description="Helical" evidence="5">
    <location>
        <begin position="104"/>
        <end position="123"/>
    </location>
</feature>
<feature type="transmembrane region" description="Helical" evidence="5">
    <location>
        <begin position="272"/>
        <end position="289"/>
    </location>
</feature>
<evidence type="ECO:0000313" key="8">
    <source>
        <dbReference type="Proteomes" id="UP000593591"/>
    </source>
</evidence>
<reference evidence="7 8" key="1">
    <citation type="submission" date="2018-08" db="EMBL/GenBank/DDBJ databases">
        <title>The first complete genome of Treponema rectale (CHPAT), a commensal spirochete of the bovine rectum.</title>
        <authorList>
            <person name="Staton G.J."/>
            <person name="Clegg S.R."/>
            <person name="Carter S.D."/>
            <person name="Radford A.D."/>
            <person name="Darby A."/>
            <person name="Hall N."/>
            <person name="Birtles R.J."/>
            <person name="Evans N.J."/>
        </authorList>
    </citation>
    <scope>NUCLEOTIDE SEQUENCE [LARGE SCALE GENOMIC DNA]</scope>
    <source>
        <strain evidence="7 8">CHPA</strain>
    </source>
</reference>
<organism evidence="7 8">
    <name type="scientific">Treponema rectale</name>
    <dbReference type="NCBI Taxonomy" id="744512"/>
    <lineage>
        <taxon>Bacteria</taxon>
        <taxon>Pseudomonadati</taxon>
        <taxon>Spirochaetota</taxon>
        <taxon>Spirochaetia</taxon>
        <taxon>Spirochaetales</taxon>
        <taxon>Treponemataceae</taxon>
        <taxon>Treponema</taxon>
    </lineage>
</organism>
<feature type="transmembrane region" description="Helical" evidence="5">
    <location>
        <begin position="397"/>
        <end position="416"/>
    </location>
</feature>
<keyword evidence="3 5" id="KW-1133">Transmembrane helix</keyword>
<dbReference type="AlphaFoldDB" id="A0A7M1XIK6"/>
<proteinExistence type="predicted"/>
<feature type="transmembrane region" description="Helical" evidence="5">
    <location>
        <begin position="227"/>
        <end position="245"/>
    </location>
</feature>